<reference evidence="1" key="1">
    <citation type="submission" date="2020-05" db="EMBL/GenBank/DDBJ databases">
        <authorList>
            <person name="Chiriac C."/>
            <person name="Salcher M."/>
            <person name="Ghai R."/>
            <person name="Kavagutti S V."/>
        </authorList>
    </citation>
    <scope>NUCLEOTIDE SEQUENCE</scope>
</reference>
<organism evidence="1">
    <name type="scientific">uncultured Caudovirales phage</name>
    <dbReference type="NCBI Taxonomy" id="2100421"/>
    <lineage>
        <taxon>Viruses</taxon>
        <taxon>Duplodnaviria</taxon>
        <taxon>Heunggongvirae</taxon>
        <taxon>Uroviricota</taxon>
        <taxon>Caudoviricetes</taxon>
        <taxon>Peduoviridae</taxon>
        <taxon>Maltschvirus</taxon>
        <taxon>Maltschvirus maltsch</taxon>
    </lineage>
</organism>
<dbReference type="EMBL" id="LR797431">
    <property type="protein sequence ID" value="CAB4215740.1"/>
    <property type="molecule type" value="Genomic_DNA"/>
</dbReference>
<sequence>MNILDNSIRVGRITSSQIYRLMGAPKPAKTYIQELKFERKLKRKLGMGKSTNATTWGLFMEYFVHQKIGLDYITDAQTTLPHPTISGWVGSPDTKDLSRSVVSDIKCFEPLNFCQYIEVLEQNNIELFKKEFPKEYWQLVSNSIILGMDNIEAIVYMPYEKDMEDIRNEAAAYDDHDAYKYRFIYELPLWGLPCLPDDSEYKDLNIFTFKVPQSDKDLLTEKVILALAEITLYNTDDFHKNN</sequence>
<evidence type="ECO:0000313" key="1">
    <source>
        <dbReference type="EMBL" id="CAB4215740.1"/>
    </source>
</evidence>
<dbReference type="Gene3D" id="3.90.320.10">
    <property type="match status" value="1"/>
</dbReference>
<dbReference type="InterPro" id="IPR011604">
    <property type="entry name" value="PDDEXK-like_dom_sf"/>
</dbReference>
<proteinExistence type="predicted"/>
<accession>A0A6J5SLW9</accession>
<gene>
    <name evidence="1" type="ORF">UFOVP1483_48</name>
</gene>
<protein>
    <submittedName>
        <fullName evidence="1">Uncharacterized protein</fullName>
    </submittedName>
</protein>
<name>A0A6J5SLW9_9CAUD</name>